<proteinExistence type="inferred from homology"/>
<dbReference type="Gene3D" id="1.10.630.10">
    <property type="entry name" value="Cytochrome P450"/>
    <property type="match status" value="1"/>
</dbReference>
<evidence type="ECO:0000256" key="2">
    <source>
        <dbReference type="ARBA" id="ARBA00022617"/>
    </source>
</evidence>
<dbReference type="Gramene" id="ONIVA07G19370.2">
    <property type="protein sequence ID" value="ONIVA07G19370.2"/>
    <property type="gene ID" value="ONIVA07G19370"/>
</dbReference>
<dbReference type="GO" id="GO:0004497">
    <property type="term" value="F:monooxygenase activity"/>
    <property type="evidence" value="ECO:0007669"/>
    <property type="project" value="InterPro"/>
</dbReference>
<organism evidence="6">
    <name type="scientific">Oryza nivara</name>
    <name type="common">Indian wild rice</name>
    <name type="synonym">Oryza sativa f. spontanea</name>
    <dbReference type="NCBI Taxonomy" id="4536"/>
    <lineage>
        <taxon>Eukaryota</taxon>
        <taxon>Viridiplantae</taxon>
        <taxon>Streptophyta</taxon>
        <taxon>Embryophyta</taxon>
        <taxon>Tracheophyta</taxon>
        <taxon>Spermatophyta</taxon>
        <taxon>Magnoliopsida</taxon>
        <taxon>Liliopsida</taxon>
        <taxon>Poales</taxon>
        <taxon>Poaceae</taxon>
        <taxon>BOP clade</taxon>
        <taxon>Oryzoideae</taxon>
        <taxon>Oryzeae</taxon>
        <taxon>Oryzinae</taxon>
        <taxon>Oryza</taxon>
    </lineage>
</organism>
<name>A0A0E0I354_ORYNI</name>
<accession>A0A0E0I354</accession>
<dbReference type="AlphaFoldDB" id="A0A0E0I354"/>
<dbReference type="SUPFAM" id="SSF48264">
    <property type="entry name" value="Cytochrome P450"/>
    <property type="match status" value="1"/>
</dbReference>
<evidence type="ECO:0000313" key="7">
    <source>
        <dbReference type="Proteomes" id="UP000006591"/>
    </source>
</evidence>
<evidence type="ECO:0000313" key="6">
    <source>
        <dbReference type="EnsemblPlants" id="ONIVA07G19370.2"/>
    </source>
</evidence>
<evidence type="ECO:0000256" key="1">
    <source>
        <dbReference type="ARBA" id="ARBA00010617"/>
    </source>
</evidence>
<keyword evidence="5" id="KW-0408">Iron</keyword>
<protein>
    <recommendedName>
        <fullName evidence="8">Cytochrome P450</fullName>
    </recommendedName>
</protein>
<evidence type="ECO:0000256" key="5">
    <source>
        <dbReference type="ARBA" id="ARBA00023004"/>
    </source>
</evidence>
<dbReference type="InterPro" id="IPR036396">
    <property type="entry name" value="Cyt_P450_sf"/>
</dbReference>
<keyword evidence="3" id="KW-0479">Metal-binding</keyword>
<dbReference type="OMA" id="SAIGMDI"/>
<reference evidence="6" key="2">
    <citation type="submission" date="2018-04" db="EMBL/GenBank/DDBJ databases">
        <title>OnivRS2 (Oryza nivara Reference Sequence Version 2).</title>
        <authorList>
            <person name="Zhang J."/>
            <person name="Kudrna D."/>
            <person name="Lee S."/>
            <person name="Talag J."/>
            <person name="Rajasekar S."/>
            <person name="Welchert J."/>
            <person name="Hsing Y.-I."/>
            <person name="Wing R.A."/>
        </authorList>
    </citation>
    <scope>NUCLEOTIDE SEQUENCE [LARGE SCALE GENOMIC DNA]</scope>
    <source>
        <strain evidence="6">SL10</strain>
    </source>
</reference>
<comment type="similarity">
    <text evidence="1">Belongs to the cytochrome P450 family.</text>
</comment>
<dbReference type="PANTHER" id="PTHR47944:SF3">
    <property type="entry name" value="TRIMETHYLTRIDECATETRAENE SYNTHASE"/>
    <property type="match status" value="1"/>
</dbReference>
<dbReference type="GO" id="GO:0020037">
    <property type="term" value="F:heme binding"/>
    <property type="evidence" value="ECO:0007669"/>
    <property type="project" value="InterPro"/>
</dbReference>
<dbReference type="GO" id="GO:0005506">
    <property type="term" value="F:iron ion binding"/>
    <property type="evidence" value="ECO:0007669"/>
    <property type="project" value="InterPro"/>
</dbReference>
<evidence type="ECO:0000256" key="4">
    <source>
        <dbReference type="ARBA" id="ARBA00023002"/>
    </source>
</evidence>
<dbReference type="Pfam" id="PF00067">
    <property type="entry name" value="p450"/>
    <property type="match status" value="1"/>
</dbReference>
<sequence length="159" mass="17354">MDAEGTRLLNLTVLQRLDPAVKDILTSTSTNEDLIASGVVLSSVTDELDRAPLLVPHHARENTVVAGYDVPAGTRVLVNVWAIARDPASWLDRPDAFLPERFLPGAGSCDDVVDVHGQHFELLPFESGRQIYPATNLAKKMVALGVASLLQGFAWRRRT</sequence>
<dbReference type="InterPro" id="IPR001128">
    <property type="entry name" value="Cyt_P450"/>
</dbReference>
<keyword evidence="7" id="KW-1185">Reference proteome</keyword>
<evidence type="ECO:0000256" key="3">
    <source>
        <dbReference type="ARBA" id="ARBA00022723"/>
    </source>
</evidence>
<reference evidence="6" key="1">
    <citation type="submission" date="2015-04" db="UniProtKB">
        <authorList>
            <consortium name="EnsemblPlants"/>
        </authorList>
    </citation>
    <scope>IDENTIFICATION</scope>
    <source>
        <strain evidence="6">SL10</strain>
    </source>
</reference>
<dbReference type="Proteomes" id="UP000006591">
    <property type="component" value="Chromosome 7"/>
</dbReference>
<keyword evidence="2" id="KW-0349">Heme</keyword>
<dbReference type="GO" id="GO:0016705">
    <property type="term" value="F:oxidoreductase activity, acting on paired donors, with incorporation or reduction of molecular oxygen"/>
    <property type="evidence" value="ECO:0007669"/>
    <property type="project" value="InterPro"/>
</dbReference>
<evidence type="ECO:0008006" key="8">
    <source>
        <dbReference type="Google" id="ProtNLM"/>
    </source>
</evidence>
<dbReference type="HOGENOM" id="CLU_1663606_0_0_1"/>
<keyword evidence="4" id="KW-0560">Oxidoreductase</keyword>
<dbReference type="PANTHER" id="PTHR47944">
    <property type="entry name" value="CYTOCHROME P450 98A9"/>
    <property type="match status" value="1"/>
</dbReference>
<dbReference type="EnsemblPlants" id="ONIVA07G19370.2">
    <property type="protein sequence ID" value="ONIVA07G19370.2"/>
    <property type="gene ID" value="ONIVA07G19370"/>
</dbReference>